<feature type="transmembrane region" description="Helical" evidence="5">
    <location>
        <begin position="6"/>
        <end position="28"/>
    </location>
</feature>
<proteinExistence type="predicted"/>
<dbReference type="PANTHER" id="PTHR35371">
    <property type="entry name" value="INNER MEMBRANE PROTEIN"/>
    <property type="match status" value="1"/>
</dbReference>
<accession>A0AAE4FWM8</accession>
<dbReference type="SUPFAM" id="SSF161084">
    <property type="entry name" value="MAPEG domain-like"/>
    <property type="match status" value="1"/>
</dbReference>
<dbReference type="PANTHER" id="PTHR35371:SF1">
    <property type="entry name" value="BLR7753 PROTEIN"/>
    <property type="match status" value="1"/>
</dbReference>
<dbReference type="Pfam" id="PF01124">
    <property type="entry name" value="MAPEG"/>
    <property type="match status" value="1"/>
</dbReference>
<gene>
    <name evidence="6" type="ORF">RIF25_16135</name>
</gene>
<comment type="subcellular location">
    <subcellularLocation>
        <location evidence="1">Membrane</location>
    </subcellularLocation>
</comment>
<evidence type="ECO:0000313" key="7">
    <source>
        <dbReference type="Proteomes" id="UP001268256"/>
    </source>
</evidence>
<dbReference type="AlphaFoldDB" id="A0AAE4FWM8"/>
<keyword evidence="2 5" id="KW-0812">Transmembrane</keyword>
<evidence type="ECO:0000256" key="5">
    <source>
        <dbReference type="SAM" id="Phobius"/>
    </source>
</evidence>
<evidence type="ECO:0000256" key="3">
    <source>
        <dbReference type="ARBA" id="ARBA00022989"/>
    </source>
</evidence>
<dbReference type="Proteomes" id="UP001268256">
    <property type="component" value="Unassembled WGS sequence"/>
</dbReference>
<reference evidence="7" key="1">
    <citation type="submission" date="2023-07" db="EMBL/GenBank/DDBJ databases">
        <authorList>
            <person name="Luz R."/>
            <person name="Cordeiro R."/>
            <person name="Fonseca A."/>
            <person name="Goncalves V."/>
        </authorList>
    </citation>
    <scope>NUCLEOTIDE SEQUENCE [LARGE SCALE GENOMIC DNA]</scope>
    <source>
        <strain evidence="7">BACA0444</strain>
    </source>
</reference>
<dbReference type="InterPro" id="IPR001129">
    <property type="entry name" value="Membr-assoc_MAPEG"/>
</dbReference>
<dbReference type="EMBL" id="JAVMIP010000026">
    <property type="protein sequence ID" value="MDS3862330.1"/>
    <property type="molecule type" value="Genomic_DNA"/>
</dbReference>
<evidence type="ECO:0000256" key="2">
    <source>
        <dbReference type="ARBA" id="ARBA00022692"/>
    </source>
</evidence>
<evidence type="ECO:0000313" key="6">
    <source>
        <dbReference type="EMBL" id="MDS3862330.1"/>
    </source>
</evidence>
<evidence type="ECO:0000256" key="4">
    <source>
        <dbReference type="ARBA" id="ARBA00023136"/>
    </source>
</evidence>
<keyword evidence="4 5" id="KW-0472">Membrane</keyword>
<organism evidence="6 7">
    <name type="scientific">Pseudocalidococcus azoricus BACA0444</name>
    <dbReference type="NCBI Taxonomy" id="2918990"/>
    <lineage>
        <taxon>Bacteria</taxon>
        <taxon>Bacillati</taxon>
        <taxon>Cyanobacteriota</taxon>
        <taxon>Cyanophyceae</taxon>
        <taxon>Acaryochloridales</taxon>
        <taxon>Thermosynechococcaceae</taxon>
        <taxon>Pseudocalidococcus</taxon>
        <taxon>Pseudocalidococcus azoricus</taxon>
    </lineage>
</organism>
<keyword evidence="3 5" id="KW-1133">Transmembrane helix</keyword>
<evidence type="ECO:0000256" key="1">
    <source>
        <dbReference type="ARBA" id="ARBA00004370"/>
    </source>
</evidence>
<feature type="transmembrane region" description="Helical" evidence="5">
    <location>
        <begin position="114"/>
        <end position="132"/>
    </location>
</feature>
<sequence length="138" mass="14849">MPNLSVPWVLAVSLLLASFLIYFPYALVAYGRFQAGFDIAAPRALFDKLSPMAQRAAWAHQNSFETFSPFAAAVLVALVAGVTSTTAEIAAIAFVISRFFYSICYIANIPLGRSLMFGVGTAATITIFLEAINKFSPA</sequence>
<name>A0AAE4FWM8_9CYAN</name>
<dbReference type="Gene3D" id="1.20.120.550">
    <property type="entry name" value="Membrane associated eicosanoid/glutathione metabolism-like domain"/>
    <property type="match status" value="1"/>
</dbReference>
<comment type="caution">
    <text evidence="6">The sequence shown here is derived from an EMBL/GenBank/DDBJ whole genome shotgun (WGS) entry which is preliminary data.</text>
</comment>
<dbReference type="GO" id="GO:0016020">
    <property type="term" value="C:membrane"/>
    <property type="evidence" value="ECO:0007669"/>
    <property type="project" value="UniProtKB-SubCell"/>
</dbReference>
<protein>
    <submittedName>
        <fullName evidence="6">MAPEG family protein</fullName>
    </submittedName>
</protein>
<dbReference type="InterPro" id="IPR023352">
    <property type="entry name" value="MAPEG-like_dom_sf"/>
</dbReference>
<keyword evidence="7" id="KW-1185">Reference proteome</keyword>
<dbReference type="RefSeq" id="WP_322879536.1">
    <property type="nucleotide sequence ID" value="NZ_JAVMIP010000026.1"/>
</dbReference>